<dbReference type="AlphaFoldDB" id="A0A7K0CWS6"/>
<organism evidence="1 2">
    <name type="scientific">Nocardia macrotermitis</name>
    <dbReference type="NCBI Taxonomy" id="2585198"/>
    <lineage>
        <taxon>Bacteria</taxon>
        <taxon>Bacillati</taxon>
        <taxon>Actinomycetota</taxon>
        <taxon>Actinomycetes</taxon>
        <taxon>Mycobacteriales</taxon>
        <taxon>Nocardiaceae</taxon>
        <taxon>Nocardia</taxon>
    </lineage>
</organism>
<dbReference type="OrthoDB" id="5187577at2"/>
<reference evidence="1 2" key="1">
    <citation type="submission" date="2019-10" db="EMBL/GenBank/DDBJ databases">
        <title>Nocardia macrotermitis sp. nov. and Nocardia aurantia sp. nov., isolated from the gut of fungus growing-termite Macrotermes natalensis.</title>
        <authorList>
            <person name="Benndorf R."/>
            <person name="Schwitalla J."/>
            <person name="Martin K."/>
            <person name="De Beer W."/>
            <person name="Kaster A.-K."/>
            <person name="Vollmers J."/>
            <person name="Poulsen M."/>
            <person name="Beemelmanns C."/>
        </authorList>
    </citation>
    <scope>NUCLEOTIDE SEQUENCE [LARGE SCALE GENOMIC DNA]</scope>
    <source>
        <strain evidence="1 2">RB20</strain>
    </source>
</reference>
<sequence length="88" mass="10125">MLVARAKWRRLELTYDDRPVGALRQRGHRAIAELPTATMIFHSHSRTDIRAYPGFADAAPSVPAMMTATNTHVARYGWDIHTPDRYYR</sequence>
<accession>A0A7K0CWS6</accession>
<dbReference type="RefSeq" id="WP_153408036.1">
    <property type="nucleotide sequence ID" value="NZ_WEGK01000002.1"/>
</dbReference>
<keyword evidence="2" id="KW-1185">Reference proteome</keyword>
<dbReference type="EMBL" id="WEGK01000002">
    <property type="protein sequence ID" value="MQY17967.1"/>
    <property type="molecule type" value="Genomic_DNA"/>
</dbReference>
<protein>
    <submittedName>
        <fullName evidence="1">Uncharacterized protein</fullName>
    </submittedName>
</protein>
<dbReference type="Proteomes" id="UP000438448">
    <property type="component" value="Unassembled WGS sequence"/>
</dbReference>
<comment type="caution">
    <text evidence="1">The sequence shown here is derived from an EMBL/GenBank/DDBJ whole genome shotgun (WGS) entry which is preliminary data.</text>
</comment>
<proteinExistence type="predicted"/>
<name>A0A7K0CWS6_9NOCA</name>
<evidence type="ECO:0000313" key="2">
    <source>
        <dbReference type="Proteomes" id="UP000438448"/>
    </source>
</evidence>
<gene>
    <name evidence="1" type="ORF">NRB20_10350</name>
</gene>
<evidence type="ECO:0000313" key="1">
    <source>
        <dbReference type="EMBL" id="MQY17967.1"/>
    </source>
</evidence>